<evidence type="ECO:0000313" key="2">
    <source>
        <dbReference type="Proteomes" id="UP000094501"/>
    </source>
</evidence>
<accession>A0A1E3W4Z0</accession>
<dbReference type="PANTHER" id="PTHR36057:SF1">
    <property type="entry name" value="LIPOPROTEIN LIPID ATTACHMENT SITE-LIKE PROTEIN, PUTATIVE (DUF1223)-RELATED"/>
    <property type="match status" value="1"/>
</dbReference>
<dbReference type="EMBL" id="LPWG01000005">
    <property type="protein sequence ID" value="ODS00582.1"/>
    <property type="molecule type" value="Genomic_DNA"/>
</dbReference>
<dbReference type="Proteomes" id="UP000094501">
    <property type="component" value="Unassembled WGS sequence"/>
</dbReference>
<keyword evidence="2" id="KW-1185">Reference proteome</keyword>
<name>A0A1E3W4Z0_9HYPH</name>
<dbReference type="InterPro" id="IPR010634">
    <property type="entry name" value="DUF1223"/>
</dbReference>
<proteinExistence type="predicted"/>
<gene>
    <name evidence="1" type="ORF">AUC68_15210</name>
</gene>
<dbReference type="STRING" id="1774968.AUC68_15210"/>
<dbReference type="PANTHER" id="PTHR36057">
    <property type="match status" value="1"/>
</dbReference>
<reference evidence="1 2" key="1">
    <citation type="journal article" date="2016" name="Environ. Microbiol.">
        <title>New Methyloceanibacter diversity from North Sea sediments includes methanotroph containing solely the soluble methane monooxygenase.</title>
        <authorList>
            <person name="Vekeman B."/>
            <person name="Kerckhof F.M."/>
            <person name="Cremers G."/>
            <person name="de Vos P."/>
            <person name="Vandamme P."/>
            <person name="Boon N."/>
            <person name="Op den Camp H.J."/>
            <person name="Heylen K."/>
        </authorList>
    </citation>
    <scope>NUCLEOTIDE SEQUENCE [LARGE SCALE GENOMIC DNA]</scope>
    <source>
        <strain evidence="1 2">R-67174</strain>
    </source>
</reference>
<dbReference type="Pfam" id="PF06764">
    <property type="entry name" value="DUF1223"/>
    <property type="match status" value="1"/>
</dbReference>
<dbReference type="SUPFAM" id="SSF52833">
    <property type="entry name" value="Thioredoxin-like"/>
    <property type="match status" value="1"/>
</dbReference>
<protein>
    <recommendedName>
        <fullName evidence="3">DUF1223 domain-containing protein</fullName>
    </recommendedName>
</protein>
<organism evidence="1 2">
    <name type="scientific">Methyloceanibacter methanicus</name>
    <dbReference type="NCBI Taxonomy" id="1774968"/>
    <lineage>
        <taxon>Bacteria</taxon>
        <taxon>Pseudomonadati</taxon>
        <taxon>Pseudomonadota</taxon>
        <taxon>Alphaproteobacteria</taxon>
        <taxon>Hyphomicrobiales</taxon>
        <taxon>Hyphomicrobiaceae</taxon>
        <taxon>Methyloceanibacter</taxon>
    </lineage>
</organism>
<sequence length="219" mass="23913">MPVLLELFTSQGCSSCPPADALLESLRDKPGVITLSFSVDYWNYLGWHDTLSSPENSERQRDYALARGDGKVYTPQVVVDGIKHVNGANEAAIEMAIRTAERRLKDVKVPMTMRAEGDSLLVDIAAAPADSDMREATVWLAVAKDKEVVEITRGENRGETITYTHPVRELMPVGMWKGQPVTLRLPLKDLHGIGGDCLVSLLQVEGAGPILGAAMFEPQ</sequence>
<dbReference type="AlphaFoldDB" id="A0A1E3W4Z0"/>
<evidence type="ECO:0000313" key="1">
    <source>
        <dbReference type="EMBL" id="ODS00582.1"/>
    </source>
</evidence>
<comment type="caution">
    <text evidence="1">The sequence shown here is derived from an EMBL/GenBank/DDBJ whole genome shotgun (WGS) entry which is preliminary data.</text>
</comment>
<dbReference type="InterPro" id="IPR036249">
    <property type="entry name" value="Thioredoxin-like_sf"/>
</dbReference>
<evidence type="ECO:0008006" key="3">
    <source>
        <dbReference type="Google" id="ProtNLM"/>
    </source>
</evidence>